<comment type="similarity">
    <text evidence="1">Belongs to the peptidase A24 family.</text>
</comment>
<dbReference type="InterPro" id="IPR050882">
    <property type="entry name" value="Prepilin_peptidase/N-MTase"/>
</dbReference>
<keyword evidence="2" id="KW-1133">Transmembrane helix</keyword>
<dbReference type="GO" id="GO:0004190">
    <property type="term" value="F:aspartic-type endopeptidase activity"/>
    <property type="evidence" value="ECO:0007669"/>
    <property type="project" value="InterPro"/>
</dbReference>
<name>A0A4R6SHD0_LABRH</name>
<protein>
    <submittedName>
        <fullName evidence="4">Leader peptidase (Prepilin peptidase)/N-methyltransferase</fullName>
    </submittedName>
</protein>
<dbReference type="InterPro" id="IPR000045">
    <property type="entry name" value="Prepilin_IV_endopep_pep"/>
</dbReference>
<feature type="transmembrane region" description="Helical" evidence="2">
    <location>
        <begin position="105"/>
        <end position="124"/>
    </location>
</feature>
<keyword evidence="2" id="KW-0812">Transmembrane</keyword>
<keyword evidence="2" id="KW-0472">Membrane</keyword>
<comment type="caution">
    <text evidence="4">The sequence shown here is derived from an EMBL/GenBank/DDBJ whole genome shotgun (WGS) entry which is preliminary data.</text>
</comment>
<accession>A0A4R6SHD0</accession>
<dbReference type="GO" id="GO:0005886">
    <property type="term" value="C:plasma membrane"/>
    <property type="evidence" value="ECO:0007669"/>
    <property type="project" value="TreeGrafter"/>
</dbReference>
<feature type="transmembrane region" description="Helical" evidence="2">
    <location>
        <begin position="181"/>
        <end position="199"/>
    </location>
</feature>
<dbReference type="GO" id="GO:0032259">
    <property type="term" value="P:methylation"/>
    <property type="evidence" value="ECO:0007669"/>
    <property type="project" value="UniProtKB-KW"/>
</dbReference>
<feature type="domain" description="Prepilin type IV endopeptidase peptidase" evidence="3">
    <location>
        <begin position="58"/>
        <end position="165"/>
    </location>
</feature>
<dbReference type="PANTHER" id="PTHR30487">
    <property type="entry name" value="TYPE 4 PREPILIN-LIKE PROTEINS LEADER PEPTIDE-PROCESSING ENZYME"/>
    <property type="match status" value="1"/>
</dbReference>
<dbReference type="EMBL" id="SNXZ01000002">
    <property type="protein sequence ID" value="TDQ01204.1"/>
    <property type="molecule type" value="Genomic_DNA"/>
</dbReference>
<feature type="transmembrane region" description="Helical" evidence="2">
    <location>
        <begin position="80"/>
        <end position="99"/>
    </location>
</feature>
<feature type="transmembrane region" description="Helical" evidence="2">
    <location>
        <begin position="136"/>
        <end position="169"/>
    </location>
</feature>
<dbReference type="GO" id="GO:0008168">
    <property type="term" value="F:methyltransferase activity"/>
    <property type="evidence" value="ECO:0007669"/>
    <property type="project" value="UniProtKB-KW"/>
</dbReference>
<feature type="transmembrane region" description="Helical" evidence="2">
    <location>
        <begin position="51"/>
        <end position="68"/>
    </location>
</feature>
<dbReference type="AlphaFoldDB" id="A0A4R6SHD0"/>
<keyword evidence="4" id="KW-0489">Methyltransferase</keyword>
<proteinExistence type="inferred from homology"/>
<sequence length="202" mass="20764">MIVSGVAGAPAGWIGSRLLARSVRVRPLWCVVGTATVWCLVGARFGSLPPWWLPVPVLLGWFTVLLTAADLAHRRLPDPVNLLGYPALGAAVVVAASWGGVSLGLAALLGVLVFGGAHLAVHWWRPDALGAGDVKLAGWLGGVLGVLGWPAMVLVTVVASVCSLVLRLAPAWRTTGAPHGPGLLAAAWLATLFPVLPVASPP</sequence>
<feature type="transmembrane region" description="Helical" evidence="2">
    <location>
        <begin position="27"/>
        <end position="45"/>
    </location>
</feature>
<evidence type="ECO:0000313" key="5">
    <source>
        <dbReference type="Proteomes" id="UP000295444"/>
    </source>
</evidence>
<keyword evidence="4" id="KW-0808">Transferase</keyword>
<gene>
    <name evidence="4" type="ORF">EV186_1021072</name>
</gene>
<dbReference type="PANTHER" id="PTHR30487:SF0">
    <property type="entry name" value="PREPILIN LEADER PEPTIDASE_N-METHYLTRANSFERASE-RELATED"/>
    <property type="match status" value="1"/>
</dbReference>
<evidence type="ECO:0000256" key="1">
    <source>
        <dbReference type="ARBA" id="ARBA00005801"/>
    </source>
</evidence>
<dbReference type="Proteomes" id="UP000295444">
    <property type="component" value="Unassembled WGS sequence"/>
</dbReference>
<keyword evidence="5" id="KW-1185">Reference proteome</keyword>
<dbReference type="Gene3D" id="1.20.120.1220">
    <property type="match status" value="1"/>
</dbReference>
<organism evidence="4 5">
    <name type="scientific">Labedaea rhizosphaerae</name>
    <dbReference type="NCBI Taxonomy" id="598644"/>
    <lineage>
        <taxon>Bacteria</taxon>
        <taxon>Bacillati</taxon>
        <taxon>Actinomycetota</taxon>
        <taxon>Actinomycetes</taxon>
        <taxon>Pseudonocardiales</taxon>
        <taxon>Pseudonocardiaceae</taxon>
        <taxon>Labedaea</taxon>
    </lineage>
</organism>
<reference evidence="4 5" key="1">
    <citation type="submission" date="2019-03" db="EMBL/GenBank/DDBJ databases">
        <title>Genomic Encyclopedia of Type Strains, Phase IV (KMG-IV): sequencing the most valuable type-strain genomes for metagenomic binning, comparative biology and taxonomic classification.</title>
        <authorList>
            <person name="Goeker M."/>
        </authorList>
    </citation>
    <scope>NUCLEOTIDE SEQUENCE [LARGE SCALE GENOMIC DNA]</scope>
    <source>
        <strain evidence="4 5">DSM 45361</strain>
    </source>
</reference>
<evidence type="ECO:0000313" key="4">
    <source>
        <dbReference type="EMBL" id="TDQ01204.1"/>
    </source>
</evidence>
<dbReference type="GO" id="GO:0006465">
    <property type="term" value="P:signal peptide processing"/>
    <property type="evidence" value="ECO:0007669"/>
    <property type="project" value="TreeGrafter"/>
</dbReference>
<dbReference type="Pfam" id="PF01478">
    <property type="entry name" value="Peptidase_A24"/>
    <property type="match status" value="1"/>
</dbReference>
<evidence type="ECO:0000256" key="2">
    <source>
        <dbReference type="SAM" id="Phobius"/>
    </source>
</evidence>
<evidence type="ECO:0000259" key="3">
    <source>
        <dbReference type="Pfam" id="PF01478"/>
    </source>
</evidence>